<reference evidence="1" key="2">
    <citation type="submission" date="2022-06" db="UniProtKB">
        <authorList>
            <consortium name="EnsemblMetazoa"/>
        </authorList>
    </citation>
    <scope>IDENTIFICATION</scope>
    <source>
        <strain evidence="1">PS312</strain>
    </source>
</reference>
<dbReference type="Proteomes" id="UP000005239">
    <property type="component" value="Unassembled WGS sequence"/>
</dbReference>
<reference evidence="2" key="1">
    <citation type="journal article" date="2008" name="Nat. Genet.">
        <title>The Pristionchus pacificus genome provides a unique perspective on nematode lifestyle and parasitism.</title>
        <authorList>
            <person name="Dieterich C."/>
            <person name="Clifton S.W."/>
            <person name="Schuster L.N."/>
            <person name="Chinwalla A."/>
            <person name="Delehaunty K."/>
            <person name="Dinkelacker I."/>
            <person name="Fulton L."/>
            <person name="Fulton R."/>
            <person name="Godfrey J."/>
            <person name="Minx P."/>
            <person name="Mitreva M."/>
            <person name="Roeseler W."/>
            <person name="Tian H."/>
            <person name="Witte H."/>
            <person name="Yang S.P."/>
            <person name="Wilson R.K."/>
            <person name="Sommer R.J."/>
        </authorList>
    </citation>
    <scope>NUCLEOTIDE SEQUENCE [LARGE SCALE GENOMIC DNA]</scope>
    <source>
        <strain evidence="2">PS312</strain>
    </source>
</reference>
<dbReference type="Pfam" id="PF01681">
    <property type="entry name" value="C6"/>
    <property type="match status" value="1"/>
</dbReference>
<keyword evidence="2" id="KW-1185">Reference proteome</keyword>
<dbReference type="PANTHER" id="PTHR21629:SF5">
    <property type="entry name" value="C6 DOMAIN-CONTAINING PROTEIN"/>
    <property type="match status" value="1"/>
</dbReference>
<sequence length="124" mass="12800">MLIRLVMFLSSSVIFIDSCVPTPSTPTPAPIICGALCPAGLLVAPPPFTENPPTTTPTGCAVRTLVCMATPPLYTRAVITYNGVSMVFDDGTGTAVLPVTCNSAGTAWTYMGTPITSVSCALFP</sequence>
<accession>A0A8R1UIL5</accession>
<dbReference type="EnsemblMetazoa" id="PPA32358.1">
    <property type="protein sequence ID" value="PPA32358.1"/>
    <property type="gene ID" value="WBGene00205219"/>
</dbReference>
<accession>A0A2A6CMG3</accession>
<dbReference type="AlphaFoldDB" id="A0A2A6CMG3"/>
<evidence type="ECO:0000313" key="1">
    <source>
        <dbReference type="EnsemblMetazoa" id="PPA32358.1"/>
    </source>
</evidence>
<organism evidence="1 2">
    <name type="scientific">Pristionchus pacificus</name>
    <name type="common">Parasitic nematode worm</name>
    <dbReference type="NCBI Taxonomy" id="54126"/>
    <lineage>
        <taxon>Eukaryota</taxon>
        <taxon>Metazoa</taxon>
        <taxon>Ecdysozoa</taxon>
        <taxon>Nematoda</taxon>
        <taxon>Chromadorea</taxon>
        <taxon>Rhabditida</taxon>
        <taxon>Rhabditina</taxon>
        <taxon>Diplogasteromorpha</taxon>
        <taxon>Diplogasteroidea</taxon>
        <taxon>Neodiplogasteridae</taxon>
        <taxon>Pristionchus</taxon>
    </lineage>
</organism>
<evidence type="ECO:0000313" key="2">
    <source>
        <dbReference type="Proteomes" id="UP000005239"/>
    </source>
</evidence>
<protein>
    <submittedName>
        <fullName evidence="1">C6 domain-containing protein</fullName>
    </submittedName>
</protein>
<dbReference type="InterPro" id="IPR002601">
    <property type="entry name" value="C6_domain"/>
</dbReference>
<gene>
    <name evidence="1" type="primary">WBGene00205219</name>
</gene>
<dbReference type="SMART" id="SM01048">
    <property type="entry name" value="C6"/>
    <property type="match status" value="1"/>
</dbReference>
<proteinExistence type="predicted"/>
<name>A0A2A6CMG3_PRIPA</name>
<dbReference type="PANTHER" id="PTHR21629">
    <property type="entry name" value="C6 DOMAIN-CONTAINING PROTEIN"/>
    <property type="match status" value="1"/>
</dbReference>